<evidence type="ECO:0000256" key="1">
    <source>
        <dbReference type="SAM" id="MobiDB-lite"/>
    </source>
</evidence>
<dbReference type="EMBL" id="CADCXW020000014">
    <property type="protein sequence ID" value="CAD1546539.1"/>
    <property type="molecule type" value="Genomic_DNA"/>
</dbReference>
<name>A0A6V7J6U7_9HYME</name>
<gene>
    <name evidence="2" type="ORF">BBRV_LOCUS41824</name>
</gene>
<sequence>MKIEEEGLQEEEVEEEEEEDDDDVEVIPEKSELNETGCEIIAMEFANDNAVFPRNGGLNDSFHPEDFNPFTTSTPAIAVFNPY</sequence>
<evidence type="ECO:0000313" key="2">
    <source>
        <dbReference type="EMBL" id="CAD1546539.1"/>
    </source>
</evidence>
<dbReference type="AlphaFoldDB" id="A0A6V7J6U7"/>
<organism evidence="2">
    <name type="scientific">Bracon brevicornis</name>
    <dbReference type="NCBI Taxonomy" id="1563983"/>
    <lineage>
        <taxon>Eukaryota</taxon>
        <taxon>Metazoa</taxon>
        <taxon>Ecdysozoa</taxon>
        <taxon>Arthropoda</taxon>
        <taxon>Hexapoda</taxon>
        <taxon>Insecta</taxon>
        <taxon>Pterygota</taxon>
        <taxon>Neoptera</taxon>
        <taxon>Endopterygota</taxon>
        <taxon>Hymenoptera</taxon>
        <taxon>Apocrita</taxon>
        <taxon>Ichneumonoidea</taxon>
        <taxon>Braconidae</taxon>
        <taxon>Braconinae</taxon>
        <taxon>Bracon</taxon>
    </lineage>
</organism>
<feature type="region of interest" description="Disordered" evidence="1">
    <location>
        <begin position="1"/>
        <end position="25"/>
    </location>
</feature>
<reference evidence="2" key="1">
    <citation type="submission" date="2020-07" db="EMBL/GenBank/DDBJ databases">
        <authorList>
            <person name="Ferguson B K."/>
        </authorList>
    </citation>
    <scope>NUCLEOTIDE SEQUENCE</scope>
    <source>
        <strain evidence="2">L06</strain>
    </source>
</reference>
<accession>A0A6V7J6U7</accession>
<protein>
    <submittedName>
        <fullName evidence="2">Uncharacterized protein</fullName>
    </submittedName>
</protein>
<proteinExistence type="predicted"/>